<evidence type="ECO:0000313" key="6">
    <source>
        <dbReference type="EMBL" id="PWD98049.1"/>
    </source>
</evidence>
<dbReference type="OrthoDB" id="603275at2"/>
<proteinExistence type="predicted"/>
<dbReference type="AlphaFoldDB" id="A0A2U2B4R2"/>
<keyword evidence="4" id="KW-0732">Signal</keyword>
<name>A0A2U2B4R2_9BACT</name>
<evidence type="ECO:0000313" key="7">
    <source>
        <dbReference type="Proteomes" id="UP000244956"/>
    </source>
</evidence>
<evidence type="ECO:0000256" key="2">
    <source>
        <dbReference type="ARBA" id="ARBA00023136"/>
    </source>
</evidence>
<keyword evidence="3" id="KW-0998">Cell outer membrane</keyword>
<dbReference type="PANTHER" id="PTHR40980">
    <property type="entry name" value="PLUG DOMAIN-CONTAINING PROTEIN"/>
    <property type="match status" value="1"/>
</dbReference>
<keyword evidence="2" id="KW-0472">Membrane</keyword>
<dbReference type="SUPFAM" id="SSF56935">
    <property type="entry name" value="Porins"/>
    <property type="match status" value="1"/>
</dbReference>
<dbReference type="RefSeq" id="WP_109265831.1">
    <property type="nucleotide sequence ID" value="NZ_QEWP01000020.1"/>
</dbReference>
<dbReference type="InterPro" id="IPR008969">
    <property type="entry name" value="CarboxyPept-like_regulatory"/>
</dbReference>
<dbReference type="GO" id="GO:0009279">
    <property type="term" value="C:cell outer membrane"/>
    <property type="evidence" value="ECO:0007669"/>
    <property type="project" value="UniProtKB-SubCell"/>
</dbReference>
<comment type="caution">
    <text evidence="6">The sequence shown here is derived from an EMBL/GenBank/DDBJ whole genome shotgun (WGS) entry which is preliminary data.</text>
</comment>
<dbReference type="SUPFAM" id="SSF49464">
    <property type="entry name" value="Carboxypeptidase regulatory domain-like"/>
    <property type="match status" value="1"/>
</dbReference>
<dbReference type="PANTHER" id="PTHR40980:SF4">
    <property type="entry name" value="TONB-DEPENDENT RECEPTOR-LIKE BETA-BARREL DOMAIN-CONTAINING PROTEIN"/>
    <property type="match status" value="1"/>
</dbReference>
<keyword evidence="7" id="KW-1185">Reference proteome</keyword>
<dbReference type="InterPro" id="IPR041700">
    <property type="entry name" value="OMP_b-brl_3"/>
</dbReference>
<feature type="signal peptide" evidence="4">
    <location>
        <begin position="1"/>
        <end position="21"/>
    </location>
</feature>
<organism evidence="6 7">
    <name type="scientific">Marinilabilia rubra</name>
    <dbReference type="NCBI Taxonomy" id="2162893"/>
    <lineage>
        <taxon>Bacteria</taxon>
        <taxon>Pseudomonadati</taxon>
        <taxon>Bacteroidota</taxon>
        <taxon>Bacteroidia</taxon>
        <taxon>Marinilabiliales</taxon>
        <taxon>Marinilabiliaceae</taxon>
        <taxon>Marinilabilia</taxon>
    </lineage>
</organism>
<evidence type="ECO:0000256" key="1">
    <source>
        <dbReference type="ARBA" id="ARBA00004442"/>
    </source>
</evidence>
<protein>
    <recommendedName>
        <fullName evidence="5">Outer membrane protein beta-barrel domain-containing protein</fullName>
    </recommendedName>
</protein>
<comment type="subcellular location">
    <subcellularLocation>
        <location evidence="1">Cell outer membrane</location>
    </subcellularLocation>
</comment>
<evidence type="ECO:0000259" key="5">
    <source>
        <dbReference type="Pfam" id="PF14905"/>
    </source>
</evidence>
<accession>A0A2U2B4R2</accession>
<dbReference type="Proteomes" id="UP000244956">
    <property type="component" value="Unassembled WGS sequence"/>
</dbReference>
<dbReference type="Pfam" id="PF13620">
    <property type="entry name" value="CarboxypepD_reg"/>
    <property type="match status" value="1"/>
</dbReference>
<evidence type="ECO:0000256" key="4">
    <source>
        <dbReference type="SAM" id="SignalP"/>
    </source>
</evidence>
<gene>
    <name evidence="6" type="ORF">DDZ16_17805</name>
</gene>
<sequence>MMRIFKHFSFNLFLVFLFVNIASGQSKGNITGTVTGQKGQPVEFATVAFLALPDSNLVSGTITGETGHFALAVSNVSAGLIQVSCVGFTSALRQVSLEDEEIVDITLHPRSYALNEVKAVRERIKAKSKDGATTYFVNSNMKKASASGIDIVKFVPGIQVDMMQNVMVEGSENVIIMVDGIERSPDFLGQLDSELIDKIEIDHQPGAQYRSNITAVVNVLTKRKNSKGISGHILGEIPLSSGEIYSFPSAGILYSTEKVNVFGSYRGEFSYFDIEAKNTKRVFGEPEMVLDSHGALHQENWSHKVMGGLDWFPDSANQVNVYAFVNPYSNEQDGQVTAILQSDNNTGFENVFAKDDLDENLAFGGSVFYKHLFDSHNRALVVEANYYQYDGSRGTQYSSNYEVLSGYSDPFEKAFVGRLNYHSDLGSRWGLAAGLENRYRQLGESGSSTSDYQENILSLFSTFSFNADRFNGQAGFRTEYSNAEAPQEEVDDQVSLFPFVSLSFKPADKHQVKLSYRRSVRRPHIFQLNPALLQTDVFTQQQGNPSLEPGFNQELALEYSLLAGNQFFSVGPFYSKSTDVVANLTTMPNPGEFFVKPYNLGDITRLGVRFKAALTPFKRLSFNPYFRAFHLETHPGQLAKSHQITSEEKWAAEWGFGLSLRMMNGFSFSASGMQRADVHHIQSSSFEDFLYFVSLEKSFFENLSVGVTSAVPFAEEVTYQGHSLKGDGFIENSTDNILTSKFPLWFKIKYSFSSGLKKERIQNSDEFENKRVRKGF</sequence>
<reference evidence="6 7" key="1">
    <citation type="submission" date="2018-05" db="EMBL/GenBank/DDBJ databases">
        <title>Marinilabilia rubrum sp. nov., isolated from saltern sediment.</title>
        <authorList>
            <person name="Zhang R."/>
        </authorList>
    </citation>
    <scope>NUCLEOTIDE SEQUENCE [LARGE SCALE GENOMIC DNA]</scope>
    <source>
        <strain evidence="6 7">WTE16</strain>
    </source>
</reference>
<evidence type="ECO:0000256" key="3">
    <source>
        <dbReference type="ARBA" id="ARBA00023237"/>
    </source>
</evidence>
<feature type="chain" id="PRO_5015693418" description="Outer membrane protein beta-barrel domain-containing protein" evidence="4">
    <location>
        <begin position="22"/>
        <end position="776"/>
    </location>
</feature>
<dbReference type="Pfam" id="PF14905">
    <property type="entry name" value="OMP_b-brl_3"/>
    <property type="match status" value="1"/>
</dbReference>
<dbReference type="Gene3D" id="2.60.40.1120">
    <property type="entry name" value="Carboxypeptidase-like, regulatory domain"/>
    <property type="match status" value="1"/>
</dbReference>
<dbReference type="EMBL" id="QEWP01000020">
    <property type="protein sequence ID" value="PWD98049.1"/>
    <property type="molecule type" value="Genomic_DNA"/>
</dbReference>
<feature type="domain" description="Outer membrane protein beta-barrel" evidence="5">
    <location>
        <begin position="372"/>
        <end position="714"/>
    </location>
</feature>
<dbReference type="Gene3D" id="2.40.170.20">
    <property type="entry name" value="TonB-dependent receptor, beta-barrel domain"/>
    <property type="match status" value="1"/>
</dbReference>
<dbReference type="InterPro" id="IPR036942">
    <property type="entry name" value="Beta-barrel_TonB_sf"/>
</dbReference>